<protein>
    <submittedName>
        <fullName evidence="1">P4</fullName>
    </submittedName>
</protein>
<proteinExistence type="predicted"/>
<name>A0A7G7XNN1_9VIRU</name>
<dbReference type="EMBL" id="MN274946">
    <property type="protein sequence ID" value="QNH81995.1"/>
    <property type="molecule type" value="Genomic_DNA"/>
</dbReference>
<reference evidence="1" key="1">
    <citation type="submission" date="2019-08" db="EMBL/GenBank/DDBJ databases">
        <title>Jujube associated Badnavirus.</title>
        <authorList>
            <person name="Yan c."/>
            <person name="Li y."/>
        </authorList>
    </citation>
    <scope>NUCLEOTIDE SEQUENCE</scope>
    <source>
        <strain evidence="1">BJ</strain>
    </source>
</reference>
<accession>A0A7G7XNN1</accession>
<evidence type="ECO:0000313" key="1">
    <source>
        <dbReference type="EMBL" id="QNH81995.1"/>
    </source>
</evidence>
<organism evidence="1">
    <name type="scientific">Jujube associated badnavirus</name>
    <dbReference type="NCBI Taxonomy" id="2761560"/>
    <lineage>
        <taxon>Viruses</taxon>
        <taxon>Riboviria</taxon>
        <taxon>Pararnavirae</taxon>
        <taxon>Artverviricota</taxon>
        <taxon>Revtraviricetes</taxon>
        <taxon>Ortervirales</taxon>
        <taxon>Caulimoviridae</taxon>
        <taxon>Badnavirus</taxon>
    </lineage>
</organism>
<sequence>MAASGSGGGSRPSPVEDPDQLNAILQLAANYRDRLRELHNRPMSAVEYDQIAKKARSTFEITKTCVLTSLAEMSQILSAQAQYFQVSASKDNYYGDLFPRLTQNREVFEKARENWKRRWLWTFLSKEAMVGHTHVPRVRVRQKLNNSVSGRSFKDTNVAVHVPPPLGNKDICLHS</sequence>